<evidence type="ECO:0000256" key="2">
    <source>
        <dbReference type="ARBA" id="ARBA00011901"/>
    </source>
</evidence>
<dbReference type="Pfam" id="PF05036">
    <property type="entry name" value="SPOR"/>
    <property type="match status" value="1"/>
</dbReference>
<dbReference type="SUPFAM" id="SSF55846">
    <property type="entry name" value="N-acetylmuramoyl-L-alanine amidase-like"/>
    <property type="match status" value="1"/>
</dbReference>
<evidence type="ECO:0000256" key="3">
    <source>
        <dbReference type="ARBA" id="ARBA00022801"/>
    </source>
</evidence>
<keyword evidence="3" id="KW-0378">Hydrolase</keyword>
<keyword evidence="7" id="KW-1185">Reference proteome</keyword>
<dbReference type="InterPro" id="IPR036505">
    <property type="entry name" value="Amidase/PGRP_sf"/>
</dbReference>
<dbReference type="PANTHER" id="PTHR30417:SF1">
    <property type="entry name" value="N-ACETYLMURAMOYL-L-ALANINE AMIDASE AMID"/>
    <property type="match status" value="1"/>
</dbReference>
<comment type="caution">
    <text evidence="6">The sequence shown here is derived from an EMBL/GenBank/DDBJ whole genome shotgun (WGS) entry which is preliminary data.</text>
</comment>
<reference evidence="6 7" key="1">
    <citation type="journal article" date="2014" name="Antonie Van Leeuwenhoek">
        <title>Fictibacillus enclensis sp. nov., isolated from marine sediment.</title>
        <authorList>
            <person name="Dastager S.G."/>
            <person name="Mawlankar R."/>
            <person name="Srinivasan K."/>
            <person name="Tang S.K."/>
            <person name="Lee J.C."/>
            <person name="Ramana V.V."/>
            <person name="Shouche Y.S."/>
        </authorList>
    </citation>
    <scope>NUCLEOTIDE SEQUENCE [LARGE SCALE GENOMIC DNA]</scope>
    <source>
        <strain evidence="6 7">NIO-1003</strain>
    </source>
</reference>
<dbReference type="PANTHER" id="PTHR30417">
    <property type="entry name" value="N-ACETYLMURAMOYL-L-ALANINE AMIDASE AMID"/>
    <property type="match status" value="1"/>
</dbReference>
<comment type="catalytic activity">
    <reaction evidence="1">
        <text>Hydrolyzes the link between N-acetylmuramoyl residues and L-amino acid residues in certain cell-wall glycopeptides.</text>
        <dbReference type="EC" id="3.5.1.28"/>
    </reaction>
</comment>
<dbReference type="CDD" id="cd06583">
    <property type="entry name" value="PGRP"/>
    <property type="match status" value="1"/>
</dbReference>
<dbReference type="EC" id="3.5.1.28" evidence="2"/>
<evidence type="ECO:0000313" key="6">
    <source>
        <dbReference type="EMBL" id="KSU84782.1"/>
    </source>
</evidence>
<evidence type="ECO:0000259" key="5">
    <source>
        <dbReference type="SMART" id="SM00644"/>
    </source>
</evidence>
<dbReference type="GO" id="GO:0042834">
    <property type="term" value="F:peptidoglycan binding"/>
    <property type="evidence" value="ECO:0007669"/>
    <property type="project" value="InterPro"/>
</dbReference>
<dbReference type="OrthoDB" id="9794294at2"/>
<keyword evidence="4" id="KW-0961">Cell wall biogenesis/degradation</keyword>
<sequence length="214" mass="24788">MGANYKITTMLLDQRWNQRPGGNRIPRYAVAHDTGNEGSTAKQNYKYFNSRNLEASAHVFIDDQEILLIIPLSEKAWHVRSQVSDANDWALGVELCHGGNIIWKEAYKRYVWFFAWLCRHYRWIPEHSIKGHFQLDPARRTDPVNAFKKYGVTYQHFLQAVEAELTKMGPVDDEKEQGTLYRVQIGSYRQPENAVEMVKLAKKAGFDAVIIKTK</sequence>
<dbReference type="GO" id="GO:0009254">
    <property type="term" value="P:peptidoglycan turnover"/>
    <property type="evidence" value="ECO:0007669"/>
    <property type="project" value="TreeGrafter"/>
</dbReference>
<dbReference type="InterPro" id="IPR007730">
    <property type="entry name" value="SPOR-like_dom"/>
</dbReference>
<proteinExistence type="predicted"/>
<dbReference type="GO" id="GO:0008745">
    <property type="term" value="F:N-acetylmuramoyl-L-alanine amidase activity"/>
    <property type="evidence" value="ECO:0007669"/>
    <property type="project" value="UniProtKB-EC"/>
</dbReference>
<dbReference type="SUPFAM" id="SSF110997">
    <property type="entry name" value="Sporulation related repeat"/>
    <property type="match status" value="1"/>
</dbReference>
<dbReference type="AlphaFoldDB" id="A0A0V8JCN0"/>
<dbReference type="Gene3D" id="3.40.80.10">
    <property type="entry name" value="Peptidoglycan recognition protein-like"/>
    <property type="match status" value="1"/>
</dbReference>
<evidence type="ECO:0000256" key="1">
    <source>
        <dbReference type="ARBA" id="ARBA00001561"/>
    </source>
</evidence>
<evidence type="ECO:0000313" key="7">
    <source>
        <dbReference type="Proteomes" id="UP000054099"/>
    </source>
</evidence>
<name>A0A0V8JCN0_9BACL</name>
<dbReference type="InterPro" id="IPR051206">
    <property type="entry name" value="NAMLAA_amidase_2"/>
</dbReference>
<dbReference type="EMBL" id="LNQN01000001">
    <property type="protein sequence ID" value="KSU84782.1"/>
    <property type="molecule type" value="Genomic_DNA"/>
</dbReference>
<dbReference type="InterPro" id="IPR036680">
    <property type="entry name" value="SPOR-like_sf"/>
</dbReference>
<organism evidence="6 7">
    <name type="scientific">Fictibacillus enclensis</name>
    <dbReference type="NCBI Taxonomy" id="1017270"/>
    <lineage>
        <taxon>Bacteria</taxon>
        <taxon>Bacillati</taxon>
        <taxon>Bacillota</taxon>
        <taxon>Bacilli</taxon>
        <taxon>Bacillales</taxon>
        <taxon>Fictibacillaceae</taxon>
        <taxon>Fictibacillus</taxon>
    </lineage>
</organism>
<dbReference type="GO" id="GO:0009253">
    <property type="term" value="P:peptidoglycan catabolic process"/>
    <property type="evidence" value="ECO:0007669"/>
    <property type="project" value="InterPro"/>
</dbReference>
<dbReference type="InterPro" id="IPR002502">
    <property type="entry name" value="Amidase_domain"/>
</dbReference>
<dbReference type="GO" id="GO:0071555">
    <property type="term" value="P:cell wall organization"/>
    <property type="evidence" value="ECO:0007669"/>
    <property type="project" value="UniProtKB-KW"/>
</dbReference>
<gene>
    <name evidence="6" type="ORF">AS030_04435</name>
</gene>
<dbReference type="RefSeq" id="WP_061968841.1">
    <property type="nucleotide sequence ID" value="NZ_FMAV01000001.1"/>
</dbReference>
<dbReference type="Proteomes" id="UP000054099">
    <property type="component" value="Unassembled WGS sequence"/>
</dbReference>
<feature type="domain" description="N-acetylmuramoyl-L-alanine amidase" evidence="5">
    <location>
        <begin position="17"/>
        <end position="144"/>
    </location>
</feature>
<dbReference type="Pfam" id="PF01510">
    <property type="entry name" value="Amidase_2"/>
    <property type="match status" value="1"/>
</dbReference>
<accession>A0A0V8JCN0</accession>
<dbReference type="SMART" id="SM00644">
    <property type="entry name" value="Ami_2"/>
    <property type="match status" value="1"/>
</dbReference>
<evidence type="ECO:0000256" key="4">
    <source>
        <dbReference type="ARBA" id="ARBA00023316"/>
    </source>
</evidence>
<protein>
    <recommendedName>
        <fullName evidence="2">N-acetylmuramoyl-L-alanine amidase</fullName>
        <ecNumber evidence="2">3.5.1.28</ecNumber>
    </recommendedName>
</protein>